<evidence type="ECO:0000256" key="2">
    <source>
        <dbReference type="ARBA" id="ARBA00023125"/>
    </source>
</evidence>
<feature type="domain" description="HTH tetR-type" evidence="5">
    <location>
        <begin position="15"/>
        <end position="75"/>
    </location>
</feature>
<organism evidence="6">
    <name type="scientific">uncultured Thermoleophilia bacterium</name>
    <dbReference type="NCBI Taxonomy" id="1497501"/>
    <lineage>
        <taxon>Bacteria</taxon>
        <taxon>Bacillati</taxon>
        <taxon>Actinomycetota</taxon>
        <taxon>Thermoleophilia</taxon>
        <taxon>environmental samples</taxon>
    </lineage>
</organism>
<proteinExistence type="predicted"/>
<evidence type="ECO:0000313" key="6">
    <source>
        <dbReference type="EMBL" id="CAA9523073.1"/>
    </source>
</evidence>
<gene>
    <name evidence="6" type="ORF">AVDCRST_MAG79-318</name>
</gene>
<dbReference type="PANTHER" id="PTHR30055:SF148">
    <property type="entry name" value="TETR-FAMILY TRANSCRIPTIONAL REGULATOR"/>
    <property type="match status" value="1"/>
</dbReference>
<dbReference type="Gene3D" id="1.10.10.60">
    <property type="entry name" value="Homeodomain-like"/>
    <property type="match status" value="1"/>
</dbReference>
<dbReference type="PANTHER" id="PTHR30055">
    <property type="entry name" value="HTH-TYPE TRANSCRIPTIONAL REGULATOR RUTR"/>
    <property type="match status" value="1"/>
</dbReference>
<keyword evidence="2 4" id="KW-0238">DNA-binding</keyword>
<dbReference type="SUPFAM" id="SSF46689">
    <property type="entry name" value="Homeodomain-like"/>
    <property type="match status" value="1"/>
</dbReference>
<evidence type="ECO:0000256" key="1">
    <source>
        <dbReference type="ARBA" id="ARBA00023015"/>
    </source>
</evidence>
<evidence type="ECO:0000256" key="4">
    <source>
        <dbReference type="PROSITE-ProRule" id="PRU00335"/>
    </source>
</evidence>
<dbReference type="AlphaFoldDB" id="A0A6J4TH11"/>
<evidence type="ECO:0000256" key="3">
    <source>
        <dbReference type="ARBA" id="ARBA00023163"/>
    </source>
</evidence>
<dbReference type="PRINTS" id="PR00455">
    <property type="entry name" value="HTHTETR"/>
</dbReference>
<dbReference type="GO" id="GO:0003700">
    <property type="term" value="F:DNA-binding transcription factor activity"/>
    <property type="evidence" value="ECO:0007669"/>
    <property type="project" value="TreeGrafter"/>
</dbReference>
<dbReference type="SUPFAM" id="SSF48498">
    <property type="entry name" value="Tetracyclin repressor-like, C-terminal domain"/>
    <property type="match status" value="1"/>
</dbReference>
<accession>A0A6J4TH11</accession>
<dbReference type="Pfam" id="PF16859">
    <property type="entry name" value="TetR_C_11"/>
    <property type="match status" value="1"/>
</dbReference>
<dbReference type="Gene3D" id="1.10.357.10">
    <property type="entry name" value="Tetracycline Repressor, domain 2"/>
    <property type="match status" value="1"/>
</dbReference>
<protein>
    <submittedName>
        <fullName evidence="6">Transcriptional regulator, AcrR family</fullName>
    </submittedName>
</protein>
<dbReference type="InterPro" id="IPR001647">
    <property type="entry name" value="HTH_TetR"/>
</dbReference>
<feature type="DNA-binding region" description="H-T-H motif" evidence="4">
    <location>
        <begin position="38"/>
        <end position="57"/>
    </location>
</feature>
<dbReference type="Pfam" id="PF00440">
    <property type="entry name" value="TetR_N"/>
    <property type="match status" value="1"/>
</dbReference>
<reference evidence="6" key="1">
    <citation type="submission" date="2020-02" db="EMBL/GenBank/DDBJ databases">
        <authorList>
            <person name="Meier V. D."/>
        </authorList>
    </citation>
    <scope>NUCLEOTIDE SEQUENCE</scope>
    <source>
        <strain evidence="6">AVDCRST_MAG79</strain>
    </source>
</reference>
<dbReference type="PROSITE" id="PS01081">
    <property type="entry name" value="HTH_TETR_1"/>
    <property type="match status" value="1"/>
</dbReference>
<dbReference type="PROSITE" id="PS50977">
    <property type="entry name" value="HTH_TETR_2"/>
    <property type="match status" value="1"/>
</dbReference>
<dbReference type="EMBL" id="CADCWC010000060">
    <property type="protein sequence ID" value="CAA9523073.1"/>
    <property type="molecule type" value="Genomic_DNA"/>
</dbReference>
<keyword evidence="3" id="KW-0804">Transcription</keyword>
<dbReference type="InterPro" id="IPR009057">
    <property type="entry name" value="Homeodomain-like_sf"/>
</dbReference>
<dbReference type="InterPro" id="IPR036271">
    <property type="entry name" value="Tet_transcr_reg_TetR-rel_C_sf"/>
</dbReference>
<name>A0A6J4TH11_9ACTN</name>
<dbReference type="InterPro" id="IPR023772">
    <property type="entry name" value="DNA-bd_HTH_TetR-type_CS"/>
</dbReference>
<keyword evidence="1" id="KW-0805">Transcription regulation</keyword>
<dbReference type="InterPro" id="IPR011075">
    <property type="entry name" value="TetR_C"/>
</dbReference>
<dbReference type="InterPro" id="IPR050109">
    <property type="entry name" value="HTH-type_TetR-like_transc_reg"/>
</dbReference>
<evidence type="ECO:0000259" key="5">
    <source>
        <dbReference type="PROSITE" id="PS50977"/>
    </source>
</evidence>
<sequence length="194" mass="20964">MSASAARSPGRPRSTEADAAIVQATLEVLMTEGFRGLSVEAVRQRAGVGKATIYRRFPDKEALVRAAVESVHADVTTPDTGSLMGDIEALWAAAYERADYAMRLLADAAHHPDMHRIFRTALVDPRRAVARTILERGVERGELRADLDLDTVIDLIVGPVIYRLLIDGGDTSVVAARGTDPIREILVGLAPRPS</sequence>
<dbReference type="GO" id="GO:0000976">
    <property type="term" value="F:transcription cis-regulatory region binding"/>
    <property type="evidence" value="ECO:0007669"/>
    <property type="project" value="TreeGrafter"/>
</dbReference>